<evidence type="ECO:0000313" key="11">
    <source>
        <dbReference type="Proteomes" id="UP001311232"/>
    </source>
</evidence>
<gene>
    <name evidence="10" type="ORF">CRENBAI_020718</name>
</gene>
<comment type="caution">
    <text evidence="10">The sequence shown here is derived from an EMBL/GenBank/DDBJ whole genome shotgun (WGS) entry which is preliminary data.</text>
</comment>
<feature type="signal peptide" evidence="9">
    <location>
        <begin position="1"/>
        <end position="20"/>
    </location>
</feature>
<name>A0AAV9RID8_9TELE</name>
<keyword evidence="11" id="KW-1185">Reference proteome</keyword>
<dbReference type="AlphaFoldDB" id="A0AAV9RID8"/>
<feature type="transmembrane region" description="Helical" evidence="8">
    <location>
        <begin position="154"/>
        <end position="175"/>
    </location>
</feature>
<comment type="caution">
    <text evidence="8">Lacks conserved residue(s) required for the propagation of feature annotation.</text>
</comment>
<dbReference type="PROSITE" id="PS01346">
    <property type="entry name" value="CLAUDIN"/>
    <property type="match status" value="1"/>
</dbReference>
<evidence type="ECO:0000256" key="3">
    <source>
        <dbReference type="ARBA" id="ARBA00022475"/>
    </source>
</evidence>
<comment type="similarity">
    <text evidence="1 8">Belongs to the claudin family.</text>
</comment>
<keyword evidence="6 8" id="KW-1133">Transmembrane helix</keyword>
<dbReference type="InterPro" id="IPR004031">
    <property type="entry name" value="PMP22/EMP/MP20/Claudin"/>
</dbReference>
<evidence type="ECO:0000256" key="7">
    <source>
        <dbReference type="ARBA" id="ARBA00023136"/>
    </source>
</evidence>
<sequence>MASSGLQICGFLLSLVGVSATIAATFMVEWGKDSQAKHSVYEGLWMSCSGTSERSTCENYKYLLKLPIEVQATRAVMLVSLFFSAMALIVSTVGMKCTRFMEAMPQSKGKAAAVGGILFIISGVLTLIITSWYVSRIVEIHNTAHRLQSREFGHAVFISWAGGFFTALGGVILSLRRCWGSKGSAQSISTNQLLSTTNLKSNYV</sequence>
<dbReference type="InterPro" id="IPR017974">
    <property type="entry name" value="Claudin_CS"/>
</dbReference>
<evidence type="ECO:0000256" key="6">
    <source>
        <dbReference type="ARBA" id="ARBA00022989"/>
    </source>
</evidence>
<evidence type="ECO:0000256" key="2">
    <source>
        <dbReference type="ARBA" id="ARBA00022427"/>
    </source>
</evidence>
<feature type="transmembrane region" description="Helical" evidence="8">
    <location>
        <begin position="111"/>
        <end position="134"/>
    </location>
</feature>
<dbReference type="PRINTS" id="PR01077">
    <property type="entry name" value="CLAUDIN"/>
</dbReference>
<evidence type="ECO:0000313" key="10">
    <source>
        <dbReference type="EMBL" id="KAK5608756.1"/>
    </source>
</evidence>
<keyword evidence="7 8" id="KW-0472">Membrane</keyword>
<evidence type="ECO:0000256" key="5">
    <source>
        <dbReference type="ARBA" id="ARBA00022949"/>
    </source>
</evidence>
<keyword evidence="9" id="KW-0732">Signal</keyword>
<dbReference type="EMBL" id="JAHHUM010001784">
    <property type="protein sequence ID" value="KAK5608756.1"/>
    <property type="molecule type" value="Genomic_DNA"/>
</dbReference>
<evidence type="ECO:0000256" key="8">
    <source>
        <dbReference type="RuleBase" id="RU060637"/>
    </source>
</evidence>
<comment type="function">
    <text evidence="8">Claudins function as major constituents of the tight junction complexes that regulate the permeability of epithelia.</text>
</comment>
<dbReference type="GO" id="GO:0005198">
    <property type="term" value="F:structural molecule activity"/>
    <property type="evidence" value="ECO:0007669"/>
    <property type="project" value="InterPro"/>
</dbReference>
<evidence type="ECO:0000256" key="9">
    <source>
        <dbReference type="SAM" id="SignalP"/>
    </source>
</evidence>
<dbReference type="InterPro" id="IPR006187">
    <property type="entry name" value="Claudin"/>
</dbReference>
<feature type="transmembrane region" description="Helical" evidence="8">
    <location>
        <begin position="72"/>
        <end position="90"/>
    </location>
</feature>
<keyword evidence="3 8" id="KW-1003">Cell membrane</keyword>
<dbReference type="GO" id="GO:0005886">
    <property type="term" value="C:plasma membrane"/>
    <property type="evidence" value="ECO:0007669"/>
    <property type="project" value="UniProtKB-SubCell"/>
</dbReference>
<protein>
    <recommendedName>
        <fullName evidence="8">Claudin</fullName>
    </recommendedName>
</protein>
<dbReference type="Proteomes" id="UP001311232">
    <property type="component" value="Unassembled WGS sequence"/>
</dbReference>
<proteinExistence type="inferred from homology"/>
<dbReference type="GO" id="GO:0005923">
    <property type="term" value="C:bicellular tight junction"/>
    <property type="evidence" value="ECO:0007669"/>
    <property type="project" value="UniProtKB-SubCell"/>
</dbReference>
<feature type="chain" id="PRO_5043664790" description="Claudin" evidence="9">
    <location>
        <begin position="21"/>
        <end position="204"/>
    </location>
</feature>
<dbReference type="Pfam" id="PF00822">
    <property type="entry name" value="PMP22_Claudin"/>
    <property type="match status" value="1"/>
</dbReference>
<accession>A0AAV9RID8</accession>
<keyword evidence="2 8" id="KW-0796">Tight junction</keyword>
<comment type="subcellular location">
    <subcellularLocation>
        <location evidence="8">Cell junction</location>
        <location evidence="8">Tight junction</location>
    </subcellularLocation>
    <subcellularLocation>
        <location evidence="8">Cell membrane</location>
        <topology evidence="8">Multi-pass membrane protein</topology>
    </subcellularLocation>
</comment>
<keyword evidence="4 8" id="KW-0812">Transmembrane</keyword>
<reference evidence="10 11" key="1">
    <citation type="submission" date="2021-06" db="EMBL/GenBank/DDBJ databases">
        <authorList>
            <person name="Palmer J.M."/>
        </authorList>
    </citation>
    <scope>NUCLEOTIDE SEQUENCE [LARGE SCALE GENOMIC DNA]</scope>
    <source>
        <strain evidence="10 11">MEX-2019</strain>
        <tissue evidence="10">Muscle</tissue>
    </source>
</reference>
<keyword evidence="5 8" id="KW-0965">Cell junction</keyword>
<evidence type="ECO:0000256" key="4">
    <source>
        <dbReference type="ARBA" id="ARBA00022692"/>
    </source>
</evidence>
<dbReference type="Gene3D" id="1.20.140.150">
    <property type="match status" value="1"/>
</dbReference>
<dbReference type="PANTHER" id="PTHR12002">
    <property type="entry name" value="CLAUDIN"/>
    <property type="match status" value="1"/>
</dbReference>
<evidence type="ECO:0000256" key="1">
    <source>
        <dbReference type="ARBA" id="ARBA00008295"/>
    </source>
</evidence>
<organism evidence="10 11">
    <name type="scientific">Crenichthys baileyi</name>
    <name type="common">White River springfish</name>
    <dbReference type="NCBI Taxonomy" id="28760"/>
    <lineage>
        <taxon>Eukaryota</taxon>
        <taxon>Metazoa</taxon>
        <taxon>Chordata</taxon>
        <taxon>Craniata</taxon>
        <taxon>Vertebrata</taxon>
        <taxon>Euteleostomi</taxon>
        <taxon>Actinopterygii</taxon>
        <taxon>Neopterygii</taxon>
        <taxon>Teleostei</taxon>
        <taxon>Neoteleostei</taxon>
        <taxon>Acanthomorphata</taxon>
        <taxon>Ovalentaria</taxon>
        <taxon>Atherinomorphae</taxon>
        <taxon>Cyprinodontiformes</taxon>
        <taxon>Goodeidae</taxon>
        <taxon>Crenichthys</taxon>
    </lineage>
</organism>